<name>A0A3E5ERZ5_BACUN</name>
<dbReference type="AlphaFoldDB" id="A0A3E5ERZ5"/>
<accession>A0A3E5ERZ5</accession>
<comment type="caution">
    <text evidence="2">The sequence shown here is derived from an EMBL/GenBank/DDBJ whole genome shotgun (WGS) entry which is preliminary data.</text>
</comment>
<evidence type="ECO:0000313" key="3">
    <source>
        <dbReference type="Proteomes" id="UP000260759"/>
    </source>
</evidence>
<evidence type="ECO:0000256" key="1">
    <source>
        <dbReference type="SAM" id="Phobius"/>
    </source>
</evidence>
<evidence type="ECO:0000313" key="2">
    <source>
        <dbReference type="EMBL" id="RGN91304.1"/>
    </source>
</evidence>
<protein>
    <submittedName>
        <fullName evidence="2">Uncharacterized protein</fullName>
    </submittedName>
</protein>
<keyword evidence="1" id="KW-0472">Membrane</keyword>
<keyword evidence="1" id="KW-1133">Transmembrane helix</keyword>
<proteinExistence type="predicted"/>
<reference evidence="2 3" key="1">
    <citation type="submission" date="2018-08" db="EMBL/GenBank/DDBJ databases">
        <title>A genome reference for cultivated species of the human gut microbiota.</title>
        <authorList>
            <person name="Zou Y."/>
            <person name="Xue W."/>
            <person name="Luo G."/>
        </authorList>
    </citation>
    <scope>NUCLEOTIDE SEQUENCE [LARGE SCALE GENOMIC DNA]</scope>
    <source>
        <strain evidence="2 3">OM03-4</strain>
    </source>
</reference>
<organism evidence="2 3">
    <name type="scientific">Bacteroides uniformis</name>
    <dbReference type="NCBI Taxonomy" id="820"/>
    <lineage>
        <taxon>Bacteria</taxon>
        <taxon>Pseudomonadati</taxon>
        <taxon>Bacteroidota</taxon>
        <taxon>Bacteroidia</taxon>
        <taxon>Bacteroidales</taxon>
        <taxon>Bacteroidaceae</taxon>
        <taxon>Bacteroides</taxon>
    </lineage>
</organism>
<dbReference type="EMBL" id="QSVA01000018">
    <property type="protein sequence ID" value="RGN91304.1"/>
    <property type="molecule type" value="Genomic_DNA"/>
</dbReference>
<sequence length="72" mass="8415">MKPTPVSIIVRFKNCAGEHCKYKAKKIIRLLLAAFFFMLMGIFSVKTRKNHQKFFVVFRKCHILGAEIEGQR</sequence>
<gene>
    <name evidence="2" type="ORF">DXB37_16525</name>
</gene>
<dbReference type="Proteomes" id="UP000260759">
    <property type="component" value="Unassembled WGS sequence"/>
</dbReference>
<feature type="transmembrane region" description="Helical" evidence="1">
    <location>
        <begin position="27"/>
        <end position="45"/>
    </location>
</feature>
<keyword evidence="1" id="KW-0812">Transmembrane</keyword>